<dbReference type="AlphaFoldDB" id="A0A1F8CK68"/>
<proteinExistence type="predicted"/>
<dbReference type="SUPFAM" id="SSF49899">
    <property type="entry name" value="Concanavalin A-like lectins/glucanases"/>
    <property type="match status" value="1"/>
</dbReference>
<dbReference type="EMBL" id="MGHU01000047">
    <property type="protein sequence ID" value="OGM76634.1"/>
    <property type="molecule type" value="Genomic_DNA"/>
</dbReference>
<accession>A0A1F8CK68</accession>
<sequence length="249" mass="27227">MGKIKKVVFASLGLLVLVGGVLAGTFLIGKNQDFRERAAGVPGKTCSEIAFSDDFNSKSLDPKYWGITLKPTPNTITLSNGQLTLLLKQANKDYLVTNDGVSLKDFIKGNFQASTNFRGVFPENKKYGFTGIEVRNQSGKTGAGVALVRNGTNYQLATYQWTNNSNNIPQYNFLKTAISGTFQNVKIERRGLNISFYWQNGNQWEKLASTQDIGLVSKPLQIILGIATATPDKPAPVSGIFDNFSLNCL</sequence>
<evidence type="ECO:0008006" key="3">
    <source>
        <dbReference type="Google" id="ProtNLM"/>
    </source>
</evidence>
<name>A0A1F8CK68_9BACT</name>
<reference evidence="1 2" key="1">
    <citation type="journal article" date="2016" name="Nat. Commun.">
        <title>Thousands of microbial genomes shed light on interconnected biogeochemical processes in an aquifer system.</title>
        <authorList>
            <person name="Anantharaman K."/>
            <person name="Brown C.T."/>
            <person name="Hug L.A."/>
            <person name="Sharon I."/>
            <person name="Castelle C.J."/>
            <person name="Probst A.J."/>
            <person name="Thomas B.C."/>
            <person name="Singh A."/>
            <person name="Wilkins M.J."/>
            <person name="Karaoz U."/>
            <person name="Brodie E.L."/>
            <person name="Williams K.H."/>
            <person name="Hubbard S.S."/>
            <person name="Banfield J.F."/>
        </authorList>
    </citation>
    <scope>NUCLEOTIDE SEQUENCE [LARGE SCALE GENOMIC DNA]</scope>
</reference>
<evidence type="ECO:0000313" key="2">
    <source>
        <dbReference type="Proteomes" id="UP000179241"/>
    </source>
</evidence>
<protein>
    <recommendedName>
        <fullName evidence="3">Beta-xylosidase C-terminal Concanavalin A-like domain-containing protein</fullName>
    </recommendedName>
</protein>
<dbReference type="InterPro" id="IPR013320">
    <property type="entry name" value="ConA-like_dom_sf"/>
</dbReference>
<gene>
    <name evidence="1" type="ORF">A2188_01930</name>
</gene>
<dbReference type="Proteomes" id="UP000179241">
    <property type="component" value="Unassembled WGS sequence"/>
</dbReference>
<comment type="caution">
    <text evidence="1">The sequence shown here is derived from an EMBL/GenBank/DDBJ whole genome shotgun (WGS) entry which is preliminary data.</text>
</comment>
<evidence type="ECO:0000313" key="1">
    <source>
        <dbReference type="EMBL" id="OGM76634.1"/>
    </source>
</evidence>
<dbReference type="Gene3D" id="2.60.120.200">
    <property type="match status" value="1"/>
</dbReference>
<organism evidence="1 2">
    <name type="scientific">Candidatus Woesebacteria bacterium RIFOXYA1_FULL_43_9</name>
    <dbReference type="NCBI Taxonomy" id="1802534"/>
    <lineage>
        <taxon>Bacteria</taxon>
        <taxon>Candidatus Woeseibacteriota</taxon>
    </lineage>
</organism>